<dbReference type="FunFam" id="2.40.50.140:FF:000084">
    <property type="entry name" value="Single-stranded DNA-binding protein"/>
    <property type="match status" value="1"/>
</dbReference>
<keyword evidence="2" id="KW-0235">DNA replication</keyword>
<dbReference type="PANTHER" id="PTHR10302">
    <property type="entry name" value="SINGLE-STRANDED DNA-BINDING PROTEIN"/>
    <property type="match status" value="1"/>
</dbReference>
<evidence type="ECO:0000256" key="3">
    <source>
        <dbReference type="PIRNR" id="PIRNR002070"/>
    </source>
</evidence>
<dbReference type="GO" id="GO:0006281">
    <property type="term" value="P:DNA repair"/>
    <property type="evidence" value="ECO:0007669"/>
    <property type="project" value="UniProtKB-UniRule"/>
</dbReference>
<proteinExistence type="inferred from homology"/>
<feature type="compositionally biased region" description="Polar residues" evidence="4">
    <location>
        <begin position="107"/>
        <end position="120"/>
    </location>
</feature>
<accession>A0A1N7JI13</accession>
<keyword evidence="6" id="KW-1185">Reference proteome</keyword>
<dbReference type="Pfam" id="PF00436">
    <property type="entry name" value="SSB"/>
    <property type="match status" value="1"/>
</dbReference>
<dbReference type="HAMAP" id="MF_00984">
    <property type="entry name" value="SSB"/>
    <property type="match status" value="1"/>
</dbReference>
<dbReference type="GO" id="GO:0003697">
    <property type="term" value="F:single-stranded DNA binding"/>
    <property type="evidence" value="ECO:0007669"/>
    <property type="project" value="UniProtKB-UniRule"/>
</dbReference>
<dbReference type="OrthoDB" id="9809878at2"/>
<comment type="subunit">
    <text evidence="2">Homotetramer.</text>
</comment>
<feature type="short sequence motif" description="Important for interaction with partner proteins" evidence="2">
    <location>
        <begin position="149"/>
        <end position="154"/>
    </location>
</feature>
<keyword evidence="2" id="KW-0233">DNA recombination</keyword>
<organism evidence="5 6">
    <name type="scientific">Kroppenstedtia eburnea</name>
    <dbReference type="NCBI Taxonomy" id="714067"/>
    <lineage>
        <taxon>Bacteria</taxon>
        <taxon>Bacillati</taxon>
        <taxon>Bacillota</taxon>
        <taxon>Bacilli</taxon>
        <taxon>Bacillales</taxon>
        <taxon>Thermoactinomycetaceae</taxon>
        <taxon>Kroppenstedtia</taxon>
    </lineage>
</organism>
<reference evidence="6" key="1">
    <citation type="submission" date="2017-01" db="EMBL/GenBank/DDBJ databases">
        <authorList>
            <person name="Varghese N."/>
            <person name="Submissions S."/>
        </authorList>
    </citation>
    <scope>NUCLEOTIDE SEQUENCE [LARGE SCALE GENOMIC DNA]</scope>
    <source>
        <strain evidence="6">DSM 45196</strain>
    </source>
</reference>
<dbReference type="CDD" id="cd04496">
    <property type="entry name" value="SSB_OBF"/>
    <property type="match status" value="1"/>
</dbReference>
<dbReference type="GO" id="GO:0006310">
    <property type="term" value="P:DNA recombination"/>
    <property type="evidence" value="ECO:0007669"/>
    <property type="project" value="UniProtKB-UniRule"/>
</dbReference>
<dbReference type="PIRSF" id="PIRSF002070">
    <property type="entry name" value="SSB"/>
    <property type="match status" value="1"/>
</dbReference>
<dbReference type="EMBL" id="FTOD01000002">
    <property type="protein sequence ID" value="SIS48948.1"/>
    <property type="molecule type" value="Genomic_DNA"/>
</dbReference>
<comment type="function">
    <text evidence="2">Plays an important role in DNA replication, recombination and repair. Binds to ssDNA and to an array of partner proteins to recruit them to their sites of action during DNA metabolism.</text>
</comment>
<dbReference type="InterPro" id="IPR011344">
    <property type="entry name" value="ssDNA-bd"/>
</dbReference>
<dbReference type="InterPro" id="IPR000424">
    <property type="entry name" value="Primosome_PriB/ssb"/>
</dbReference>
<name>A0A1N7JI13_9BACL</name>
<dbReference type="AlphaFoldDB" id="A0A1N7JI13"/>
<dbReference type="NCBIfam" id="TIGR00621">
    <property type="entry name" value="ssb"/>
    <property type="match status" value="1"/>
</dbReference>
<evidence type="ECO:0000313" key="6">
    <source>
        <dbReference type="Proteomes" id="UP000186795"/>
    </source>
</evidence>
<dbReference type="GO" id="GO:0006260">
    <property type="term" value="P:DNA replication"/>
    <property type="evidence" value="ECO:0007669"/>
    <property type="project" value="UniProtKB-UniRule"/>
</dbReference>
<feature type="region of interest" description="Disordered" evidence="4">
    <location>
        <begin position="107"/>
        <end position="154"/>
    </location>
</feature>
<evidence type="ECO:0000256" key="2">
    <source>
        <dbReference type="HAMAP-Rule" id="MF_00984"/>
    </source>
</evidence>
<evidence type="ECO:0000256" key="1">
    <source>
        <dbReference type="ARBA" id="ARBA00023125"/>
    </source>
</evidence>
<evidence type="ECO:0000256" key="4">
    <source>
        <dbReference type="SAM" id="MobiDB-lite"/>
    </source>
</evidence>
<dbReference type="GO" id="GO:0009295">
    <property type="term" value="C:nucleoid"/>
    <property type="evidence" value="ECO:0007669"/>
    <property type="project" value="TreeGrafter"/>
</dbReference>
<keyword evidence="2" id="KW-0234">DNA repair</keyword>
<comment type="caution">
    <text evidence="2">Lacks conserved residue(s) required for the propagation of feature annotation.</text>
</comment>
<keyword evidence="1 2" id="KW-0238">DNA-binding</keyword>
<dbReference type="InterPro" id="IPR012340">
    <property type="entry name" value="NA-bd_OB-fold"/>
</dbReference>
<dbReference type="PANTHER" id="PTHR10302:SF27">
    <property type="entry name" value="SINGLE-STRANDED DNA-BINDING PROTEIN"/>
    <property type="match status" value="1"/>
</dbReference>
<protein>
    <recommendedName>
        <fullName evidence="2 3">Single-stranded DNA-binding protein</fullName>
        <shortName evidence="2">SSB</shortName>
    </recommendedName>
</protein>
<keyword evidence="2" id="KW-0227">DNA damage</keyword>
<dbReference type="RefSeq" id="WP_009710556.1">
    <property type="nucleotide sequence ID" value="NZ_CP048103.1"/>
</dbReference>
<dbReference type="SUPFAM" id="SSF50249">
    <property type="entry name" value="Nucleic acid-binding proteins"/>
    <property type="match status" value="1"/>
</dbReference>
<dbReference type="Gene3D" id="2.40.50.140">
    <property type="entry name" value="Nucleic acid-binding proteins"/>
    <property type="match status" value="1"/>
</dbReference>
<dbReference type="Proteomes" id="UP000186795">
    <property type="component" value="Unassembled WGS sequence"/>
</dbReference>
<dbReference type="PROSITE" id="PS50935">
    <property type="entry name" value="SSB"/>
    <property type="match status" value="1"/>
</dbReference>
<sequence>MLNRVVLIGRLTRDPELRYTPGGVAVTSFNLAVNRRFTNQQGDREADFIDIVAWRQLAETVANYMKKGRLVAVEGRLQIRSYENQEGRRIKVAEVVAENVQFLESRSQAGSGSGYNQDYGNSGFEKNQDNRGPSTDPFADDGKPIDISDDDLPF</sequence>
<evidence type="ECO:0000313" key="5">
    <source>
        <dbReference type="EMBL" id="SIS48948.1"/>
    </source>
</evidence>
<gene>
    <name evidence="5" type="ORF">SAMN05421790_102126</name>
</gene>